<feature type="domain" description="ADF-H" evidence="3">
    <location>
        <begin position="4"/>
        <end position="141"/>
    </location>
</feature>
<dbReference type="InterPro" id="IPR029006">
    <property type="entry name" value="ADF-H/Gelsolin-like_dom_sf"/>
</dbReference>
<dbReference type="AlphaFoldDB" id="A0A7S3Z9Y8"/>
<dbReference type="SUPFAM" id="SSF55753">
    <property type="entry name" value="Actin depolymerizing proteins"/>
    <property type="match status" value="1"/>
</dbReference>
<dbReference type="InterPro" id="IPR002108">
    <property type="entry name" value="ADF-H"/>
</dbReference>
<dbReference type="EMBL" id="HBIV01040155">
    <property type="protein sequence ID" value="CAE0676658.1"/>
    <property type="molecule type" value="Transcribed_RNA"/>
</dbReference>
<organism evidence="4">
    <name type="scientific">Lotharella globosa</name>
    <dbReference type="NCBI Taxonomy" id="91324"/>
    <lineage>
        <taxon>Eukaryota</taxon>
        <taxon>Sar</taxon>
        <taxon>Rhizaria</taxon>
        <taxon>Cercozoa</taxon>
        <taxon>Chlorarachniophyceae</taxon>
        <taxon>Lotharella</taxon>
    </lineage>
</organism>
<protein>
    <recommendedName>
        <fullName evidence="3">ADF-H domain-containing protein</fullName>
    </recommendedName>
</protein>
<dbReference type="GO" id="GO:0030042">
    <property type="term" value="P:actin filament depolymerization"/>
    <property type="evidence" value="ECO:0007669"/>
    <property type="project" value="InterPro"/>
</dbReference>
<name>A0A7S3Z9Y8_9EUKA</name>
<dbReference type="GO" id="GO:0003779">
    <property type="term" value="F:actin binding"/>
    <property type="evidence" value="ECO:0007669"/>
    <property type="project" value="UniProtKB-KW"/>
</dbReference>
<accession>A0A7S3Z9Y8</accession>
<evidence type="ECO:0000259" key="3">
    <source>
        <dbReference type="PROSITE" id="PS51263"/>
    </source>
</evidence>
<dbReference type="SMART" id="SM00102">
    <property type="entry name" value="ADF"/>
    <property type="match status" value="1"/>
</dbReference>
<dbReference type="PROSITE" id="PS51263">
    <property type="entry name" value="ADF_H"/>
    <property type="match status" value="1"/>
</dbReference>
<dbReference type="GO" id="GO:0015629">
    <property type="term" value="C:actin cytoskeleton"/>
    <property type="evidence" value="ECO:0007669"/>
    <property type="project" value="InterPro"/>
</dbReference>
<keyword evidence="2" id="KW-0009">Actin-binding</keyword>
<dbReference type="PANTHER" id="PTHR11913">
    <property type="entry name" value="COFILIN-RELATED"/>
    <property type="match status" value="1"/>
</dbReference>
<gene>
    <name evidence="4" type="ORF">LGLO00237_LOCUS28436</name>
</gene>
<dbReference type="Gene3D" id="3.40.20.10">
    <property type="entry name" value="Severin"/>
    <property type="match status" value="1"/>
</dbReference>
<evidence type="ECO:0000256" key="2">
    <source>
        <dbReference type="ARBA" id="ARBA00023203"/>
    </source>
</evidence>
<dbReference type="CDD" id="cd11286">
    <property type="entry name" value="ADF_cofilin_like"/>
    <property type="match status" value="1"/>
</dbReference>
<evidence type="ECO:0000256" key="1">
    <source>
        <dbReference type="ARBA" id="ARBA00006844"/>
    </source>
</evidence>
<comment type="similarity">
    <text evidence="1">Belongs to the actin-binding proteins ADF family.</text>
</comment>
<proteinExistence type="inferred from homology"/>
<dbReference type="InterPro" id="IPR017904">
    <property type="entry name" value="ADF/Cofilin"/>
</dbReference>
<evidence type="ECO:0000313" key="4">
    <source>
        <dbReference type="EMBL" id="CAE0676658.1"/>
    </source>
</evidence>
<reference evidence="4" key="1">
    <citation type="submission" date="2021-01" db="EMBL/GenBank/DDBJ databases">
        <authorList>
            <person name="Corre E."/>
            <person name="Pelletier E."/>
            <person name="Niang G."/>
            <person name="Scheremetjew M."/>
            <person name="Finn R."/>
            <person name="Kale V."/>
            <person name="Holt S."/>
            <person name="Cochrane G."/>
            <person name="Meng A."/>
            <person name="Brown T."/>
            <person name="Cohen L."/>
        </authorList>
    </citation>
    <scope>NUCLEOTIDE SEQUENCE</scope>
    <source>
        <strain evidence="4">CCCM811</strain>
    </source>
</reference>
<sequence>MASGIKVDKGAFKTYDEDMKKKHNYKFLLFQLNKKMDKVVIVDQEKGDKKLNPSYDDFIKALCVEGQPRWGVLDYEAKKKDGSILNKLVMFSWCQDTAALRKKMLHGSTNNTVKSKLGIETCFHASSPADIEETVVMEKYGLETKTN</sequence>
<dbReference type="Pfam" id="PF00241">
    <property type="entry name" value="Cofilin_ADF"/>
    <property type="match status" value="1"/>
</dbReference>